<dbReference type="EMBL" id="BMUB01000017">
    <property type="protein sequence ID" value="GGU95778.1"/>
    <property type="molecule type" value="Genomic_DNA"/>
</dbReference>
<sequence length="117" mass="11771">MECDGLAAGDLVLAEDLQEVQVAEFAAVGLDQPRVEFSSIPDSRRTLSDLRRAVSITLIDGLLLGVIAARGALGLAGDPGGDARGEQALGPVKEGRGPGVAGLRLGVGLGAPRSGCP</sequence>
<reference evidence="3" key="3">
    <citation type="submission" date="2016-08" db="EMBL/GenBank/DDBJ databases">
        <title>Sequencing, assembly and comparative genomics of S. aureofaciens ATCC 10762.</title>
        <authorList>
            <person name="Gradnigo J.S."/>
            <person name="Johnson N."/>
            <person name="Somerville G.A."/>
        </authorList>
    </citation>
    <scope>NUCLEOTIDE SEQUENCE [LARGE SCALE GENOMIC DNA]</scope>
    <source>
        <strain evidence="3">ATCC 10762 / DSM 40127 / CCM 3239 / JCM 4008 / LMG 5968 / NBRC 12843 / NCIMB 8234 / A-377</strain>
    </source>
</reference>
<name>A0A1E7N991_KITAU</name>
<protein>
    <submittedName>
        <fullName evidence="2">Uncharacterized protein</fullName>
    </submittedName>
</protein>
<accession>A0A8H9HWY4</accession>
<evidence type="ECO:0000313" key="2">
    <source>
        <dbReference type="EMBL" id="OEV37262.1"/>
    </source>
</evidence>
<reference evidence="1" key="5">
    <citation type="submission" date="2020-09" db="EMBL/GenBank/DDBJ databases">
        <authorList>
            <person name="Sun Q."/>
            <person name="Ohkuma M."/>
        </authorList>
    </citation>
    <scope>NUCLEOTIDE SEQUENCE</scope>
    <source>
        <strain evidence="1">JCM 4434</strain>
    </source>
</reference>
<evidence type="ECO:0000313" key="3">
    <source>
        <dbReference type="Proteomes" id="UP000037395"/>
    </source>
</evidence>
<dbReference type="RefSeq" id="WP_030555179.1">
    <property type="nucleotide sequence ID" value="NZ_BMUB01000017.1"/>
</dbReference>
<keyword evidence="3" id="KW-1185">Reference proteome</keyword>
<dbReference type="EMBL" id="JPRF03000021">
    <property type="protein sequence ID" value="OEV37262.1"/>
    <property type="molecule type" value="Genomic_DNA"/>
</dbReference>
<accession>A0A1E7N991</accession>
<gene>
    <name evidence="1" type="ORF">GCM10010502_57110</name>
    <name evidence="2" type="ORF">HS99_0005540</name>
</gene>
<dbReference type="GeneID" id="97490582"/>
<reference evidence="2 3" key="2">
    <citation type="submission" date="2014-07" db="EMBL/GenBank/DDBJ databases">
        <authorList>
            <person name="Zhang J.E."/>
            <person name="Yang H."/>
            <person name="Guo J."/>
            <person name="Deng Z."/>
            <person name="Luo H."/>
            <person name="Luo M."/>
            <person name="Zhao B."/>
        </authorList>
    </citation>
    <scope>NUCLEOTIDE SEQUENCE [LARGE SCALE GENOMIC DNA]</scope>
    <source>
        <strain evidence="2">ATCC 10762</strain>
        <strain evidence="3">ATCC 10762 / DSM 40127 / CCM 3239 / JCM 4008 / LMG 5968 / NBRC 12843 / NCIMB 8234 / A-377</strain>
    </source>
</reference>
<dbReference type="Proteomes" id="UP000037395">
    <property type="component" value="Unassembled WGS sequence"/>
</dbReference>
<organism evidence="2 3">
    <name type="scientific">Kitasatospora aureofaciens</name>
    <name type="common">Streptomyces aureofaciens</name>
    <dbReference type="NCBI Taxonomy" id="1894"/>
    <lineage>
        <taxon>Bacteria</taxon>
        <taxon>Bacillati</taxon>
        <taxon>Actinomycetota</taxon>
        <taxon>Actinomycetes</taxon>
        <taxon>Kitasatosporales</taxon>
        <taxon>Streptomycetaceae</taxon>
        <taxon>Kitasatospora</taxon>
    </lineage>
</organism>
<dbReference type="AlphaFoldDB" id="A0A1E7N991"/>
<reference evidence="1" key="1">
    <citation type="journal article" date="2014" name="Int. J. Syst. Evol. Microbiol.">
        <title>Complete genome sequence of Corynebacterium casei LMG S-19264T (=DSM 44701T), isolated from a smear-ripened cheese.</title>
        <authorList>
            <consortium name="US DOE Joint Genome Institute (JGI-PGF)"/>
            <person name="Walter F."/>
            <person name="Albersmeier A."/>
            <person name="Kalinowski J."/>
            <person name="Ruckert C."/>
        </authorList>
    </citation>
    <scope>NUCLEOTIDE SEQUENCE</scope>
    <source>
        <strain evidence="1">JCM 4434</strain>
    </source>
</reference>
<comment type="caution">
    <text evidence="2">The sequence shown here is derived from an EMBL/GenBank/DDBJ whole genome shotgun (WGS) entry which is preliminary data.</text>
</comment>
<evidence type="ECO:0000313" key="1">
    <source>
        <dbReference type="EMBL" id="GGU95778.1"/>
    </source>
</evidence>
<proteinExistence type="predicted"/>
<reference evidence="2" key="4">
    <citation type="submission" date="2016-08" db="EMBL/GenBank/DDBJ databases">
        <title>Sequencing, Assembly and Comparative Genomics of S. aureofaciens ATCC 10762.</title>
        <authorList>
            <person name="Gradnigo J.S."/>
            <person name="Johnson N."/>
            <person name="Somerville G.A."/>
        </authorList>
    </citation>
    <scope>NUCLEOTIDE SEQUENCE [LARGE SCALE GENOMIC DNA]</scope>
    <source>
        <strain evidence="2">ATCC 10762</strain>
    </source>
</reference>
<dbReference type="Proteomes" id="UP000610124">
    <property type="component" value="Unassembled WGS sequence"/>
</dbReference>